<organism evidence="2 3">
    <name type="scientific">Azospirillum doebereinerae</name>
    <dbReference type="NCBI Taxonomy" id="92933"/>
    <lineage>
        <taxon>Bacteria</taxon>
        <taxon>Pseudomonadati</taxon>
        <taxon>Pseudomonadota</taxon>
        <taxon>Alphaproteobacteria</taxon>
        <taxon>Rhodospirillales</taxon>
        <taxon>Azospirillaceae</taxon>
        <taxon>Azospirillum</taxon>
    </lineage>
</organism>
<keyword evidence="1" id="KW-0472">Membrane</keyword>
<dbReference type="AlphaFoldDB" id="A0A3S0XPU0"/>
<keyword evidence="3" id="KW-1185">Reference proteome</keyword>
<sequence>MSDPILVSTGLAPGLLPALVEFAATQTVAMSVGAFLLLYALLSLSVRLADRFDPPPAQGRVARRAEPAPERVWRFRKLA</sequence>
<feature type="transmembrane region" description="Helical" evidence="1">
    <location>
        <begin position="20"/>
        <end position="42"/>
    </location>
</feature>
<gene>
    <name evidence="2" type="ORF">EJ913_05370</name>
</gene>
<keyword evidence="1" id="KW-0812">Transmembrane</keyword>
<evidence type="ECO:0000256" key="1">
    <source>
        <dbReference type="SAM" id="Phobius"/>
    </source>
</evidence>
<comment type="caution">
    <text evidence="2">The sequence shown here is derived from an EMBL/GenBank/DDBJ whole genome shotgun (WGS) entry which is preliminary data.</text>
</comment>
<name>A0A3S0XPU0_9PROT</name>
<evidence type="ECO:0000313" key="3">
    <source>
        <dbReference type="Proteomes" id="UP000280346"/>
    </source>
</evidence>
<dbReference type="RefSeq" id="WP_126995569.1">
    <property type="nucleotide sequence ID" value="NZ_CP173191.1"/>
</dbReference>
<proteinExistence type="predicted"/>
<dbReference type="Proteomes" id="UP000280346">
    <property type="component" value="Unassembled WGS sequence"/>
</dbReference>
<evidence type="ECO:0000313" key="2">
    <source>
        <dbReference type="EMBL" id="RUQ74482.1"/>
    </source>
</evidence>
<protein>
    <submittedName>
        <fullName evidence="2">Uncharacterized protein</fullName>
    </submittedName>
</protein>
<dbReference type="EMBL" id="RZIJ01000003">
    <property type="protein sequence ID" value="RUQ74482.1"/>
    <property type="molecule type" value="Genomic_DNA"/>
</dbReference>
<reference evidence="2 3" key="1">
    <citation type="submission" date="2018-12" db="EMBL/GenBank/DDBJ databases">
        <authorList>
            <person name="Yang Y."/>
        </authorList>
    </citation>
    <scope>NUCLEOTIDE SEQUENCE [LARGE SCALE GENOMIC DNA]</scope>
    <source>
        <strain evidence="2 3">GSF71</strain>
    </source>
</reference>
<keyword evidence="1" id="KW-1133">Transmembrane helix</keyword>
<accession>A0A3S0XPU0</accession>